<evidence type="ECO:0000259" key="3">
    <source>
        <dbReference type="PROSITE" id="PS50158"/>
    </source>
</evidence>
<reference evidence="4" key="2">
    <citation type="submission" date="2022-01" db="EMBL/GenBank/DDBJ databases">
        <authorList>
            <person name="Yamashiro T."/>
            <person name="Shiraishi A."/>
            <person name="Satake H."/>
            <person name="Nakayama K."/>
        </authorList>
    </citation>
    <scope>NUCLEOTIDE SEQUENCE</scope>
</reference>
<dbReference type="InterPro" id="IPR001878">
    <property type="entry name" value="Znf_CCHC"/>
</dbReference>
<feature type="compositionally biased region" description="Low complexity" evidence="2">
    <location>
        <begin position="95"/>
        <end position="107"/>
    </location>
</feature>
<keyword evidence="1" id="KW-0863">Zinc-finger</keyword>
<keyword evidence="1" id="KW-0479">Metal-binding</keyword>
<evidence type="ECO:0000313" key="5">
    <source>
        <dbReference type="Proteomes" id="UP001151760"/>
    </source>
</evidence>
<evidence type="ECO:0000313" key="4">
    <source>
        <dbReference type="EMBL" id="GJS72797.1"/>
    </source>
</evidence>
<sequence>MLSSSTVTYTSAHINSEPWRFQRASDEELEELIKDQLLPADASPIALSPGYISDYDPEEDDEEDQRRILLTILPTEETMMIMSHLNKRKLDDTSKNNQNQQQSNKRQNTGRVYTAGHRKKKHYGGSKPLYFKYNYHHNGSCAPKCHKCNRVGHLTHDCKNQGHYMSDCPELKNQNHENGGTGVCGVVHALGGGETNQDHNDMEKDINA</sequence>
<feature type="region of interest" description="Disordered" evidence="2">
    <location>
        <begin position="89"/>
        <end position="121"/>
    </location>
</feature>
<feature type="domain" description="CCHC-type" evidence="3">
    <location>
        <begin position="144"/>
        <end position="160"/>
    </location>
</feature>
<evidence type="ECO:0000256" key="1">
    <source>
        <dbReference type="PROSITE-ProRule" id="PRU00047"/>
    </source>
</evidence>
<name>A0ABQ4Y623_9ASTR</name>
<keyword evidence="1" id="KW-0862">Zinc</keyword>
<dbReference type="Proteomes" id="UP001151760">
    <property type="component" value="Unassembled WGS sequence"/>
</dbReference>
<evidence type="ECO:0000256" key="2">
    <source>
        <dbReference type="SAM" id="MobiDB-lite"/>
    </source>
</evidence>
<dbReference type="PROSITE" id="PS50158">
    <property type="entry name" value="ZF_CCHC"/>
    <property type="match status" value="1"/>
</dbReference>
<accession>A0ABQ4Y623</accession>
<dbReference type="EMBL" id="BQNB010010105">
    <property type="protein sequence ID" value="GJS72797.1"/>
    <property type="molecule type" value="Genomic_DNA"/>
</dbReference>
<comment type="caution">
    <text evidence="4">The sequence shown here is derived from an EMBL/GenBank/DDBJ whole genome shotgun (WGS) entry which is preliminary data.</text>
</comment>
<gene>
    <name evidence="4" type="ORF">Tco_0705638</name>
</gene>
<proteinExistence type="predicted"/>
<protein>
    <recommendedName>
        <fullName evidence="3">CCHC-type domain-containing protein</fullName>
    </recommendedName>
</protein>
<keyword evidence="5" id="KW-1185">Reference proteome</keyword>
<organism evidence="4 5">
    <name type="scientific">Tanacetum coccineum</name>
    <dbReference type="NCBI Taxonomy" id="301880"/>
    <lineage>
        <taxon>Eukaryota</taxon>
        <taxon>Viridiplantae</taxon>
        <taxon>Streptophyta</taxon>
        <taxon>Embryophyta</taxon>
        <taxon>Tracheophyta</taxon>
        <taxon>Spermatophyta</taxon>
        <taxon>Magnoliopsida</taxon>
        <taxon>eudicotyledons</taxon>
        <taxon>Gunneridae</taxon>
        <taxon>Pentapetalae</taxon>
        <taxon>asterids</taxon>
        <taxon>campanulids</taxon>
        <taxon>Asterales</taxon>
        <taxon>Asteraceae</taxon>
        <taxon>Asteroideae</taxon>
        <taxon>Anthemideae</taxon>
        <taxon>Anthemidinae</taxon>
        <taxon>Tanacetum</taxon>
    </lineage>
</organism>
<reference evidence="4" key="1">
    <citation type="journal article" date="2022" name="Int. J. Mol. Sci.">
        <title>Draft Genome of Tanacetum Coccineum: Genomic Comparison of Closely Related Tanacetum-Family Plants.</title>
        <authorList>
            <person name="Yamashiro T."/>
            <person name="Shiraishi A."/>
            <person name="Nakayama K."/>
            <person name="Satake H."/>
        </authorList>
    </citation>
    <scope>NUCLEOTIDE SEQUENCE</scope>
</reference>